<feature type="domain" description="6-phosphogluconate dehydrogenase NADP-binding" evidence="1">
    <location>
        <begin position="8"/>
        <end position="169"/>
    </location>
</feature>
<comment type="caution">
    <text evidence="2">The sequence shown here is derived from an EMBL/GenBank/DDBJ whole genome shotgun (WGS) entry which is preliminary data.</text>
</comment>
<gene>
    <name evidence="2" type="ORF">CTAYLR_010004</name>
</gene>
<dbReference type="InterPro" id="IPR036291">
    <property type="entry name" value="NAD(P)-bd_dom_sf"/>
</dbReference>
<evidence type="ECO:0000313" key="3">
    <source>
        <dbReference type="Proteomes" id="UP001230188"/>
    </source>
</evidence>
<dbReference type="Proteomes" id="UP001230188">
    <property type="component" value="Unassembled WGS sequence"/>
</dbReference>
<name>A0AAD7UJG5_9STRA</name>
<reference evidence="2" key="1">
    <citation type="submission" date="2023-01" db="EMBL/GenBank/DDBJ databases">
        <title>Metagenome sequencing of chrysophaentin producing Chrysophaeum taylorii.</title>
        <authorList>
            <person name="Davison J."/>
            <person name="Bewley C."/>
        </authorList>
    </citation>
    <scope>NUCLEOTIDE SEQUENCE</scope>
    <source>
        <strain evidence="2">NIES-1699</strain>
    </source>
</reference>
<dbReference type="PANTHER" id="PTHR43580">
    <property type="entry name" value="OXIDOREDUCTASE GLYR1-RELATED"/>
    <property type="match status" value="1"/>
</dbReference>
<dbReference type="Pfam" id="PF03446">
    <property type="entry name" value="NAD_binding_2"/>
    <property type="match status" value="1"/>
</dbReference>
<dbReference type="Gene3D" id="1.10.1040.10">
    <property type="entry name" value="N-(1-d-carboxylethyl)-l-norvaline Dehydrogenase, domain 2"/>
    <property type="match status" value="1"/>
</dbReference>
<dbReference type="InterPro" id="IPR006115">
    <property type="entry name" value="6PGDH_NADP-bd"/>
</dbReference>
<dbReference type="AlphaFoldDB" id="A0AAD7UJG5"/>
<protein>
    <recommendedName>
        <fullName evidence="1">6-phosphogluconate dehydrogenase NADP-binding domain-containing protein</fullName>
    </recommendedName>
</protein>
<evidence type="ECO:0000259" key="1">
    <source>
        <dbReference type="Pfam" id="PF03446"/>
    </source>
</evidence>
<dbReference type="InterPro" id="IPR013328">
    <property type="entry name" value="6PGD_dom2"/>
</dbReference>
<dbReference type="EMBL" id="JAQMWT010000274">
    <property type="protein sequence ID" value="KAJ8606426.1"/>
    <property type="molecule type" value="Genomic_DNA"/>
</dbReference>
<dbReference type="Gene3D" id="3.40.50.720">
    <property type="entry name" value="NAD(P)-binding Rossmann-like Domain"/>
    <property type="match status" value="1"/>
</dbReference>
<dbReference type="SUPFAM" id="SSF51735">
    <property type="entry name" value="NAD(P)-binding Rossmann-fold domains"/>
    <property type="match status" value="1"/>
</dbReference>
<keyword evidence="3" id="KW-1185">Reference proteome</keyword>
<dbReference type="InterPro" id="IPR051265">
    <property type="entry name" value="HIBADH-related_NP60_sf"/>
</dbReference>
<dbReference type="GO" id="GO:0050661">
    <property type="term" value="F:NADP binding"/>
    <property type="evidence" value="ECO:0007669"/>
    <property type="project" value="InterPro"/>
</dbReference>
<dbReference type="PANTHER" id="PTHR43580:SF2">
    <property type="entry name" value="CYTOKINE-LIKE NUCLEAR FACTOR N-PAC"/>
    <property type="match status" value="1"/>
</dbReference>
<proteinExistence type="predicted"/>
<organism evidence="2 3">
    <name type="scientific">Chrysophaeum taylorii</name>
    <dbReference type="NCBI Taxonomy" id="2483200"/>
    <lineage>
        <taxon>Eukaryota</taxon>
        <taxon>Sar</taxon>
        <taxon>Stramenopiles</taxon>
        <taxon>Ochrophyta</taxon>
        <taxon>Pelagophyceae</taxon>
        <taxon>Pelagomonadales</taxon>
        <taxon>Pelagomonadaceae</taxon>
        <taxon>Chrysophaeum</taxon>
    </lineage>
</organism>
<evidence type="ECO:0000313" key="2">
    <source>
        <dbReference type="EMBL" id="KAJ8606426.1"/>
    </source>
</evidence>
<accession>A0AAD7UJG5</accession>
<sequence length="308" mass="33137">MSKRLGIRVGVLGCGKMGSAMIERLTAMGHGVVAWNRSGQRAIQAAEKCVQERPSSRVLVAATPRHAMSALSYSEESAVAIVMVTDCEAAQAMLKDLEIPANVVVANLTSGSPTDGRRTAEVVKGAYIDGAYCGPPEAARSGSGQVFVSGSEADYEAAKDVLGNLGRVRFLAGPVGASRALDYAVVDLAFVNLVSFCASAAMLEKEGVEWEVFCEEAESRLAATPVALRLAADRMRREVDYHEDQVATLKTWRHFWASRIPYFREADLAEPHLARFAVDLLDKAGAQDPSLADSDITRLQEVFTNKGK</sequence>